<feature type="coiled-coil region" evidence="1">
    <location>
        <begin position="74"/>
        <end position="157"/>
    </location>
</feature>
<organism evidence="5 6">
    <name type="scientific">Cobetia crustatorum</name>
    <dbReference type="NCBI Taxonomy" id="553385"/>
    <lineage>
        <taxon>Bacteria</taxon>
        <taxon>Pseudomonadati</taxon>
        <taxon>Pseudomonadota</taxon>
        <taxon>Gammaproteobacteria</taxon>
        <taxon>Oceanospirillales</taxon>
        <taxon>Halomonadaceae</taxon>
        <taxon>Cobetia</taxon>
    </lineage>
</organism>
<keyword evidence="1" id="KW-0175">Coiled coil</keyword>
<keyword evidence="3" id="KW-1133">Transmembrane helix</keyword>
<feature type="region of interest" description="Disordered" evidence="2">
    <location>
        <begin position="1"/>
        <end position="23"/>
    </location>
</feature>
<evidence type="ECO:0000313" key="6">
    <source>
        <dbReference type="Proteomes" id="UP000319941"/>
    </source>
</evidence>
<evidence type="ECO:0000256" key="2">
    <source>
        <dbReference type="SAM" id="MobiDB-lite"/>
    </source>
</evidence>
<evidence type="ECO:0000259" key="4">
    <source>
        <dbReference type="Pfam" id="PF01551"/>
    </source>
</evidence>
<dbReference type="OrthoDB" id="9784703at2"/>
<dbReference type="Pfam" id="PF01551">
    <property type="entry name" value="Peptidase_M23"/>
    <property type="match status" value="1"/>
</dbReference>
<accession>A0A558HSB9</accession>
<evidence type="ECO:0000256" key="3">
    <source>
        <dbReference type="SAM" id="Phobius"/>
    </source>
</evidence>
<dbReference type="Proteomes" id="UP000319941">
    <property type="component" value="Unassembled WGS sequence"/>
</dbReference>
<comment type="caution">
    <text evidence="5">The sequence shown here is derived from an EMBL/GenBank/DDBJ whole genome shotgun (WGS) entry which is preliminary data.</text>
</comment>
<feature type="coiled-coil region" evidence="1">
    <location>
        <begin position="260"/>
        <end position="301"/>
    </location>
</feature>
<feature type="compositionally biased region" description="Polar residues" evidence="2">
    <location>
        <begin position="13"/>
        <end position="23"/>
    </location>
</feature>
<evidence type="ECO:0000256" key="1">
    <source>
        <dbReference type="SAM" id="Coils"/>
    </source>
</evidence>
<dbReference type="Gene3D" id="6.10.250.3150">
    <property type="match status" value="1"/>
</dbReference>
<dbReference type="STRING" id="553385.GCA_000591415_01325"/>
<dbReference type="Gene3D" id="2.70.70.10">
    <property type="entry name" value="Glucose Permease (Domain IIA)"/>
    <property type="match status" value="1"/>
</dbReference>
<dbReference type="CDD" id="cd12797">
    <property type="entry name" value="M23_peptidase"/>
    <property type="match status" value="1"/>
</dbReference>
<dbReference type="PANTHER" id="PTHR21666">
    <property type="entry name" value="PEPTIDASE-RELATED"/>
    <property type="match status" value="1"/>
</dbReference>
<proteinExistence type="predicted"/>
<dbReference type="RefSeq" id="WP_088743578.1">
    <property type="nucleotide sequence ID" value="NZ_CAWOWR010000087.1"/>
</dbReference>
<dbReference type="EMBL" id="VNFH01000003">
    <property type="protein sequence ID" value="TVU71981.1"/>
    <property type="molecule type" value="Genomic_DNA"/>
</dbReference>
<keyword evidence="3" id="KW-0472">Membrane</keyword>
<evidence type="ECO:0000313" key="5">
    <source>
        <dbReference type="EMBL" id="TVU71981.1"/>
    </source>
</evidence>
<dbReference type="SUPFAM" id="SSF51261">
    <property type="entry name" value="Duplicated hybrid motif"/>
    <property type="match status" value="1"/>
</dbReference>
<dbReference type="PANTHER" id="PTHR21666:SF270">
    <property type="entry name" value="MUREIN HYDROLASE ACTIVATOR ENVC"/>
    <property type="match status" value="1"/>
</dbReference>
<protein>
    <submittedName>
        <fullName evidence="5">Peptidoglycan DD-metalloendopeptidase family protein</fullName>
    </submittedName>
</protein>
<feature type="domain" description="M23ase beta-sheet core" evidence="4">
    <location>
        <begin position="335"/>
        <end position="428"/>
    </location>
</feature>
<sequence length="435" mass="48031">MCWSTMPVPDSPLHNTLHGTSHRPSCSTAAAAAEREGCDRQYKRRSRVSGVVLSACLLVLTPLPLASAMAADDSATLTQKKQASQADLKRLKNEITAMQGELKTTAARRSDTRNGLEKIERQLNDTRQQTGKLEDERDDIKQQLVSLTKQRDTLSRQQTAQKAAVAEEMAALYRLGRQPELKLLLNQDDPARLERLQVYLNHLSTSRRQALKKLAQLNDSLEKTRSALITRQTRLTDVQKGLERQAKTLIAQQNERSALLRTLDARYASHEARIAELDQDRAHANQMIQTLEKRLKSIKSAPPPKTRITRAMGKMDWPAPGRVITAYGGGEGVNRDGVLIQATQGTAVTAPHAGRVVFADWMRGYGNLLIIDHGDNVLTLYAHLASFSVGPGDSLSRGQQLGSVGSSGGRDGPALYFEVRRAGQPVNPQRWLSSR</sequence>
<dbReference type="InterPro" id="IPR011055">
    <property type="entry name" value="Dup_hybrid_motif"/>
</dbReference>
<keyword evidence="3" id="KW-0812">Transmembrane</keyword>
<feature type="transmembrane region" description="Helical" evidence="3">
    <location>
        <begin position="50"/>
        <end position="71"/>
    </location>
</feature>
<reference evidence="5 6" key="1">
    <citation type="submission" date="2019-07" db="EMBL/GenBank/DDBJ databases">
        <title>Diversity of Bacteria from Kongsfjorden, Arctic.</title>
        <authorList>
            <person name="Yu Y."/>
        </authorList>
    </citation>
    <scope>NUCLEOTIDE SEQUENCE [LARGE SCALE GENOMIC DNA]</scope>
    <source>
        <strain evidence="5 6">SM1923</strain>
    </source>
</reference>
<keyword evidence="6" id="KW-1185">Reference proteome</keyword>
<dbReference type="AlphaFoldDB" id="A0A558HSB9"/>
<gene>
    <name evidence="5" type="ORF">FQP86_05505</name>
</gene>
<dbReference type="InterPro" id="IPR016047">
    <property type="entry name" value="M23ase_b-sheet_dom"/>
</dbReference>
<dbReference type="FunFam" id="2.70.70.10:FF:000003">
    <property type="entry name" value="Murein hydrolase activator EnvC"/>
    <property type="match status" value="1"/>
</dbReference>
<dbReference type="GO" id="GO:0004222">
    <property type="term" value="F:metalloendopeptidase activity"/>
    <property type="evidence" value="ECO:0007669"/>
    <property type="project" value="TreeGrafter"/>
</dbReference>
<name>A0A558HSB9_9GAMM</name>
<dbReference type="InterPro" id="IPR050570">
    <property type="entry name" value="Cell_wall_metabolism_enzyme"/>
</dbReference>